<keyword evidence="2" id="KW-1185">Reference proteome</keyword>
<gene>
    <name evidence="1" type="ORF">BaRGS_00012742</name>
</gene>
<proteinExistence type="predicted"/>
<protein>
    <submittedName>
        <fullName evidence="1">Uncharacterized protein</fullName>
    </submittedName>
</protein>
<comment type="caution">
    <text evidence="1">The sequence shown here is derived from an EMBL/GenBank/DDBJ whole genome shotgun (WGS) entry which is preliminary data.</text>
</comment>
<dbReference type="Proteomes" id="UP001519460">
    <property type="component" value="Unassembled WGS sequence"/>
</dbReference>
<evidence type="ECO:0000313" key="2">
    <source>
        <dbReference type="Proteomes" id="UP001519460"/>
    </source>
</evidence>
<evidence type="ECO:0000313" key="1">
    <source>
        <dbReference type="EMBL" id="KAK7496041.1"/>
    </source>
</evidence>
<organism evidence="1 2">
    <name type="scientific">Batillaria attramentaria</name>
    <dbReference type="NCBI Taxonomy" id="370345"/>
    <lineage>
        <taxon>Eukaryota</taxon>
        <taxon>Metazoa</taxon>
        <taxon>Spiralia</taxon>
        <taxon>Lophotrochozoa</taxon>
        <taxon>Mollusca</taxon>
        <taxon>Gastropoda</taxon>
        <taxon>Caenogastropoda</taxon>
        <taxon>Sorbeoconcha</taxon>
        <taxon>Cerithioidea</taxon>
        <taxon>Batillariidae</taxon>
        <taxon>Batillaria</taxon>
    </lineage>
</organism>
<accession>A0ABD0L9S1</accession>
<sequence>MGCRGLVVESGLMSSTLRANAQSTEEEQFIQRQTRRKCCQCRLYFKNCLFGRTNKQIIATTTIRPRNIEILEFWPFYADERNLASIENRFVYEAGSFAVTLRARGEVIEAAENQFE</sequence>
<name>A0ABD0L9S1_9CAEN</name>
<dbReference type="AlphaFoldDB" id="A0ABD0L9S1"/>
<reference evidence="1 2" key="1">
    <citation type="journal article" date="2023" name="Sci. Data">
        <title>Genome assembly of the Korean intertidal mud-creeper Batillaria attramentaria.</title>
        <authorList>
            <person name="Patra A.K."/>
            <person name="Ho P.T."/>
            <person name="Jun S."/>
            <person name="Lee S.J."/>
            <person name="Kim Y."/>
            <person name="Won Y.J."/>
        </authorList>
    </citation>
    <scope>NUCLEOTIDE SEQUENCE [LARGE SCALE GENOMIC DNA]</scope>
    <source>
        <strain evidence="1">Wonlab-2016</strain>
    </source>
</reference>
<dbReference type="EMBL" id="JACVVK020000070">
    <property type="protein sequence ID" value="KAK7496041.1"/>
    <property type="molecule type" value="Genomic_DNA"/>
</dbReference>